<dbReference type="GO" id="GO:0071949">
    <property type="term" value="F:FAD binding"/>
    <property type="evidence" value="ECO:0007669"/>
    <property type="project" value="InterPro"/>
</dbReference>
<gene>
    <name evidence="3" type="ORF">DDF67_22460</name>
</gene>
<sequence length="412" mass="44302">MPADPAVVDTDCCIVGGGPAGMMAGLLLARAGVRVVVLEKHGDFLRDFRGDTVHPSTMQAMADLGLLDDFLKLPHTEVRALSGQVGDEVVHLADFNGLKTAAPFIALMPQWDFLDFLADAARRYPTFDLRMNARAEGVIERDGRVAGVRAATPDGQMEVRARLVIAADGRRSLLRDAAGLPVEDLGAPIDVLWMRLSRRPADDPEAPLGRASAGRMFVTIPREGYYQCGYVAAKGGFEVIKAAGIEAFRRDVAQAAPMLADRVGELASFDDVHLLTVAVDRLTRWSKPGLLCIGDAAHAMSPVGGVGINLAVQDAVAAANILHDAFALDDAALDERALAVQRRRLPPTKAMQSLQVLIQNRLIGAALSGRPLKAPAVMKLFERFPRLRRIPARVLGLGFRLERVTSPDAFSG</sequence>
<organism evidence="3 4">
    <name type="scientific">Caulobacter endophyticus</name>
    <dbReference type="NCBI Taxonomy" id="2172652"/>
    <lineage>
        <taxon>Bacteria</taxon>
        <taxon>Pseudomonadati</taxon>
        <taxon>Pseudomonadota</taxon>
        <taxon>Alphaproteobacteria</taxon>
        <taxon>Caulobacterales</taxon>
        <taxon>Caulobacteraceae</taxon>
        <taxon>Caulobacter</taxon>
    </lineage>
</organism>
<dbReference type="OrthoDB" id="9791689at2"/>
<dbReference type="SUPFAM" id="SSF51905">
    <property type="entry name" value="FAD/NAD(P)-binding domain"/>
    <property type="match status" value="1"/>
</dbReference>
<accession>A0A2T9JH89</accession>
<dbReference type="PRINTS" id="PR00420">
    <property type="entry name" value="RNGMNOXGNASE"/>
</dbReference>
<reference evidence="3 4" key="1">
    <citation type="submission" date="2018-04" db="EMBL/GenBank/DDBJ databases">
        <title>The genome sequence of Caulobacter sp. 744.</title>
        <authorList>
            <person name="Gao J."/>
            <person name="Sun J."/>
        </authorList>
    </citation>
    <scope>NUCLEOTIDE SEQUENCE [LARGE SCALE GENOMIC DNA]</scope>
    <source>
        <strain evidence="3 4">774</strain>
    </source>
</reference>
<protein>
    <recommendedName>
        <fullName evidence="2">FAD-binding domain-containing protein</fullName>
    </recommendedName>
</protein>
<dbReference type="InterPro" id="IPR050631">
    <property type="entry name" value="PheA/TfdB_FAD_monoxygenase"/>
</dbReference>
<name>A0A2T9JH89_9CAUL</name>
<keyword evidence="4" id="KW-1185">Reference proteome</keyword>
<evidence type="ECO:0000313" key="4">
    <source>
        <dbReference type="Proteomes" id="UP000245073"/>
    </source>
</evidence>
<dbReference type="NCBIfam" id="NF004833">
    <property type="entry name" value="PRK06185.1-1"/>
    <property type="match status" value="1"/>
</dbReference>
<dbReference type="Proteomes" id="UP000245073">
    <property type="component" value="Unassembled WGS sequence"/>
</dbReference>
<dbReference type="RefSeq" id="WP_109455013.1">
    <property type="nucleotide sequence ID" value="NZ_QDKQ01000071.1"/>
</dbReference>
<proteinExistence type="predicted"/>
<dbReference type="Gene3D" id="3.50.50.60">
    <property type="entry name" value="FAD/NAD(P)-binding domain"/>
    <property type="match status" value="2"/>
</dbReference>
<dbReference type="InterPro" id="IPR002938">
    <property type="entry name" value="FAD-bd"/>
</dbReference>
<dbReference type="InterPro" id="IPR036188">
    <property type="entry name" value="FAD/NAD-bd_sf"/>
</dbReference>
<feature type="domain" description="FAD-binding" evidence="2">
    <location>
        <begin position="9"/>
        <end position="344"/>
    </location>
</feature>
<dbReference type="PANTHER" id="PTHR43476">
    <property type="entry name" value="3-(3-HYDROXY-PHENYL)PROPIONATE/3-HYDROXYCINNAMIC ACID HYDROXYLASE"/>
    <property type="match status" value="1"/>
</dbReference>
<comment type="caution">
    <text evidence="3">The sequence shown here is derived from an EMBL/GenBank/DDBJ whole genome shotgun (WGS) entry which is preliminary data.</text>
</comment>
<keyword evidence="1" id="KW-0560">Oxidoreductase</keyword>
<evidence type="ECO:0000259" key="2">
    <source>
        <dbReference type="Pfam" id="PF01494"/>
    </source>
</evidence>
<evidence type="ECO:0000313" key="3">
    <source>
        <dbReference type="EMBL" id="PVM83048.1"/>
    </source>
</evidence>
<dbReference type="GO" id="GO:0016491">
    <property type="term" value="F:oxidoreductase activity"/>
    <property type="evidence" value="ECO:0007669"/>
    <property type="project" value="UniProtKB-KW"/>
</dbReference>
<dbReference type="NCBIfam" id="NF004834">
    <property type="entry name" value="PRK06185.1-3"/>
    <property type="match status" value="1"/>
</dbReference>
<dbReference type="EMBL" id="QDKQ01000071">
    <property type="protein sequence ID" value="PVM83048.1"/>
    <property type="molecule type" value="Genomic_DNA"/>
</dbReference>
<dbReference type="AlphaFoldDB" id="A0A2T9JH89"/>
<dbReference type="Pfam" id="PF01494">
    <property type="entry name" value="FAD_binding_3"/>
    <property type="match status" value="1"/>
</dbReference>
<dbReference type="PANTHER" id="PTHR43476:SF5">
    <property type="entry name" value="FAD-DEPENDENT MONOOXYGENASE"/>
    <property type="match status" value="1"/>
</dbReference>
<evidence type="ECO:0000256" key="1">
    <source>
        <dbReference type="ARBA" id="ARBA00023002"/>
    </source>
</evidence>